<protein>
    <submittedName>
        <fullName evidence="2">Uncharacterized protein</fullName>
    </submittedName>
</protein>
<feature type="region of interest" description="Disordered" evidence="1">
    <location>
        <begin position="71"/>
        <end position="106"/>
    </location>
</feature>
<evidence type="ECO:0000256" key="1">
    <source>
        <dbReference type="SAM" id="MobiDB-lite"/>
    </source>
</evidence>
<sequence length="121" mass="13649">MHHYSPRDPLAEYFRGEITLRKLRVMVEGLGPNGALARAATGHTWTQETYALVDMRDLLADHFVAFLNAHRPEERSPLPYPERSWRPGDPSPEQKAKRDAKKAAAAREGYLDIAAQVTPTQ</sequence>
<name>A0ABP6K7F9_9ACTN</name>
<evidence type="ECO:0000313" key="3">
    <source>
        <dbReference type="Proteomes" id="UP001500403"/>
    </source>
</evidence>
<comment type="caution">
    <text evidence="2">The sequence shown here is derived from an EMBL/GenBank/DDBJ whole genome shotgun (WGS) entry which is preliminary data.</text>
</comment>
<evidence type="ECO:0000313" key="2">
    <source>
        <dbReference type="EMBL" id="GAA2971333.1"/>
    </source>
</evidence>
<dbReference type="Proteomes" id="UP001500403">
    <property type="component" value="Unassembled WGS sequence"/>
</dbReference>
<accession>A0ABP6K7F9</accession>
<gene>
    <name evidence="2" type="ORF">GCM10010446_65100</name>
</gene>
<organism evidence="2 3">
    <name type="scientific">Streptomyces enissocaesilis</name>
    <dbReference type="NCBI Taxonomy" id="332589"/>
    <lineage>
        <taxon>Bacteria</taxon>
        <taxon>Bacillati</taxon>
        <taxon>Actinomycetota</taxon>
        <taxon>Actinomycetes</taxon>
        <taxon>Kitasatosporales</taxon>
        <taxon>Streptomycetaceae</taxon>
        <taxon>Streptomyces</taxon>
        <taxon>Streptomyces rochei group</taxon>
    </lineage>
</organism>
<reference evidence="3" key="1">
    <citation type="journal article" date="2019" name="Int. J. Syst. Evol. Microbiol.">
        <title>The Global Catalogue of Microorganisms (GCM) 10K type strain sequencing project: providing services to taxonomists for standard genome sequencing and annotation.</title>
        <authorList>
            <consortium name="The Broad Institute Genomics Platform"/>
            <consortium name="The Broad Institute Genome Sequencing Center for Infectious Disease"/>
            <person name="Wu L."/>
            <person name="Ma J."/>
        </authorList>
    </citation>
    <scope>NUCLEOTIDE SEQUENCE [LARGE SCALE GENOMIC DNA]</scope>
    <source>
        <strain evidence="3">JCM 9088</strain>
    </source>
</reference>
<dbReference type="EMBL" id="BAAAUD010000103">
    <property type="protein sequence ID" value="GAA2971333.1"/>
    <property type="molecule type" value="Genomic_DNA"/>
</dbReference>
<proteinExistence type="predicted"/>
<dbReference type="RefSeq" id="WP_344500350.1">
    <property type="nucleotide sequence ID" value="NZ_BAAAUD010000103.1"/>
</dbReference>
<keyword evidence="3" id="KW-1185">Reference proteome</keyword>